<evidence type="ECO:0000313" key="4">
    <source>
        <dbReference type="EMBL" id="WEL39283.1"/>
    </source>
</evidence>
<dbReference type="PANTHER" id="PTHR15271">
    <property type="entry name" value="CHROMATIN ASSEMBLY FACTOR 1 SUBUNIT B"/>
    <property type="match status" value="1"/>
</dbReference>
<feature type="repeat" description="WD" evidence="1">
    <location>
        <begin position="77"/>
        <end position="107"/>
    </location>
</feature>
<reference evidence="4 6" key="2">
    <citation type="submission" date="2023-02" db="EMBL/GenBank/DDBJ databases">
        <title>Encephalitozoon hellem ATCC 50451 complete genome.</title>
        <authorList>
            <person name="Mascarenhas dos Santos A.C."/>
            <person name="Julian A.T."/>
            <person name="Pombert J.-F."/>
        </authorList>
    </citation>
    <scope>NUCLEOTIDE SEQUENCE [LARGE SCALE GENOMIC DNA]</scope>
    <source>
        <strain evidence="4 6">ATCC 50451</strain>
    </source>
</reference>
<dbReference type="PANTHER" id="PTHR15271:SF4">
    <property type="entry name" value="CHROMATIN ASSEMBLY FACTOR 1 SUBUNIT B"/>
    <property type="match status" value="1"/>
</dbReference>
<dbReference type="GO" id="GO:0005634">
    <property type="term" value="C:nucleus"/>
    <property type="evidence" value="ECO:0007669"/>
    <property type="project" value="TreeGrafter"/>
</dbReference>
<dbReference type="InterPro" id="IPR001680">
    <property type="entry name" value="WD40_rpt"/>
</dbReference>
<reference evidence="3" key="1">
    <citation type="submission" date="2021-05" db="EMBL/GenBank/DDBJ databases">
        <title>Encephalitozoon hellem ATCC 50604 Complete Genome.</title>
        <authorList>
            <person name="Mascarenhas dos Santos A.C."/>
            <person name="Julian A.T."/>
            <person name="Pombert J.-F."/>
        </authorList>
    </citation>
    <scope>NUCLEOTIDE SEQUENCE</scope>
    <source>
        <strain evidence="3">ATCC 50604</strain>
    </source>
</reference>
<accession>A0A9Q9CD90</accession>
<dbReference type="InterPro" id="IPR045145">
    <property type="entry name" value="PTHR15271"/>
</dbReference>
<dbReference type="AlphaFoldDB" id="A0A9Q9CD90"/>
<dbReference type="Gene3D" id="2.130.10.10">
    <property type="entry name" value="YVTN repeat-like/Quinoprotein amine dehydrogenase"/>
    <property type="match status" value="1"/>
</dbReference>
<evidence type="ECO:0000313" key="3">
    <source>
        <dbReference type="EMBL" id="UTX43804.1"/>
    </source>
</evidence>
<dbReference type="GO" id="GO:0033186">
    <property type="term" value="C:CAF-1 complex"/>
    <property type="evidence" value="ECO:0007669"/>
    <property type="project" value="TreeGrafter"/>
</dbReference>
<proteinExistence type="predicted"/>
<feature type="compositionally biased region" description="Polar residues" evidence="2">
    <location>
        <begin position="154"/>
        <end position="165"/>
    </location>
</feature>
<dbReference type="OrthoDB" id="71227at2759"/>
<dbReference type="SMART" id="SM00320">
    <property type="entry name" value="WD40"/>
    <property type="match status" value="4"/>
</dbReference>
<dbReference type="GO" id="GO:0006335">
    <property type="term" value="P:DNA replication-dependent chromatin assembly"/>
    <property type="evidence" value="ECO:0007669"/>
    <property type="project" value="InterPro"/>
</dbReference>
<dbReference type="PROSITE" id="PS50082">
    <property type="entry name" value="WD_REPEATS_2"/>
    <property type="match status" value="1"/>
</dbReference>
<dbReference type="Proteomes" id="UP001059546">
    <property type="component" value="Chromosome VIII"/>
</dbReference>
<organism evidence="3 5">
    <name type="scientific">Encephalitozoon hellem</name>
    <name type="common">Microsporidian parasite</name>
    <dbReference type="NCBI Taxonomy" id="27973"/>
    <lineage>
        <taxon>Eukaryota</taxon>
        <taxon>Fungi</taxon>
        <taxon>Fungi incertae sedis</taxon>
        <taxon>Microsporidia</taxon>
        <taxon>Unikaryonidae</taxon>
        <taxon>Encephalitozoon</taxon>
    </lineage>
</organism>
<feature type="region of interest" description="Disordered" evidence="2">
    <location>
        <begin position="154"/>
        <end position="175"/>
    </location>
</feature>
<dbReference type="Pfam" id="PF00400">
    <property type="entry name" value="WD40"/>
    <property type="match status" value="2"/>
</dbReference>
<name>A0A9Q9CD90_ENCHE</name>
<evidence type="ECO:0000313" key="5">
    <source>
        <dbReference type="Proteomes" id="UP001059546"/>
    </source>
</evidence>
<dbReference type="EMBL" id="CP075154">
    <property type="protein sequence ID" value="UTX43804.1"/>
    <property type="molecule type" value="Genomic_DNA"/>
</dbReference>
<gene>
    <name evidence="3" type="ORF">GPU96_08g15780</name>
    <name evidence="4" type="ORF">PFJ87_08g01480</name>
</gene>
<dbReference type="InterPro" id="IPR036322">
    <property type="entry name" value="WD40_repeat_dom_sf"/>
</dbReference>
<evidence type="ECO:0000256" key="1">
    <source>
        <dbReference type="PROSITE-ProRule" id="PRU00221"/>
    </source>
</evidence>
<dbReference type="Proteomes" id="UP001217963">
    <property type="component" value="Chromosome VIII"/>
</dbReference>
<dbReference type="SUPFAM" id="SSF50978">
    <property type="entry name" value="WD40 repeat-like"/>
    <property type="match status" value="1"/>
</dbReference>
<dbReference type="GO" id="GO:0006334">
    <property type="term" value="P:nucleosome assembly"/>
    <property type="evidence" value="ECO:0007669"/>
    <property type="project" value="TreeGrafter"/>
</dbReference>
<dbReference type="InterPro" id="IPR015943">
    <property type="entry name" value="WD40/YVTN_repeat-like_dom_sf"/>
</dbReference>
<keyword evidence="1" id="KW-0853">WD repeat</keyword>
<keyword evidence="6" id="KW-1185">Reference proteome</keyword>
<sequence>MEELKKWYPIEVTTHNLHFHEEASIFTMHGNEKFIATGGGDRDIRLWRVEKDVSKGTDFCYTTAIDSSIKIKYHTVLSGHHRSVNCVRFNGDVLASCSDGGEVILWEKERPYVVRRIDGDDAYELVWGCGHLFVGFSSGNILVYQVVSNNESDATNAANEGSSNEASDRGSFSGKDNQGVSARLVQKIKCHEDIVQGLAFNSRFNVLTSLSKDRTGKTFLFTDKLVEIEKMEYYDNDKLFSTGRGFFRRLSYSPDGKLLYLVCCRSNSVVVLHYPFRMEHVYATIGPFDSEPLKVVCERDKVFVTTKKSLYMIAHNRLGFCVDNISFMTITDGHVFDGICFLSSLDGFVSSVRMKGD</sequence>
<protein>
    <submittedName>
        <fullName evidence="3">WD40 domain-containing protein</fullName>
    </submittedName>
</protein>
<evidence type="ECO:0000256" key="2">
    <source>
        <dbReference type="SAM" id="MobiDB-lite"/>
    </source>
</evidence>
<dbReference type="EMBL" id="CP119069">
    <property type="protein sequence ID" value="WEL39283.1"/>
    <property type="molecule type" value="Genomic_DNA"/>
</dbReference>
<evidence type="ECO:0000313" key="6">
    <source>
        <dbReference type="Proteomes" id="UP001217963"/>
    </source>
</evidence>